<accession>A0A1I6EC72</accession>
<keyword evidence="2" id="KW-1185">Reference proteome</keyword>
<dbReference type="EMBL" id="FOYM01000035">
    <property type="protein sequence ID" value="SFR15305.1"/>
    <property type="molecule type" value="Genomic_DNA"/>
</dbReference>
<evidence type="ECO:0000313" key="1">
    <source>
        <dbReference type="EMBL" id="SFR15305.1"/>
    </source>
</evidence>
<evidence type="ECO:0000313" key="2">
    <source>
        <dbReference type="Proteomes" id="UP000199584"/>
    </source>
</evidence>
<dbReference type="STRING" id="39060.SAMN05660706_13518"/>
<proteinExistence type="predicted"/>
<dbReference type="AlphaFoldDB" id="A0A1I6EC72"/>
<sequence length="105" mass="12296">MMNEQQIKDAQKCEEMARQNKGMDCIGCSCNVCLALIPPQLTTRNAVKETIRFVFEHLQDRGLVKFTQKEIEEAIIKMHDDDIFFDELIDFMYDHIEDFGENYGL</sequence>
<organism evidence="1 2">
    <name type="scientific">Desulfoscipio geothermicus DSM 3669</name>
    <dbReference type="NCBI Taxonomy" id="1121426"/>
    <lineage>
        <taxon>Bacteria</taxon>
        <taxon>Bacillati</taxon>
        <taxon>Bacillota</taxon>
        <taxon>Clostridia</taxon>
        <taxon>Eubacteriales</taxon>
        <taxon>Desulfallaceae</taxon>
        <taxon>Desulfoscipio</taxon>
    </lineage>
</organism>
<gene>
    <name evidence="1" type="ORF">SAMN05660706_13518</name>
</gene>
<reference evidence="2" key="1">
    <citation type="submission" date="2016-10" db="EMBL/GenBank/DDBJ databases">
        <authorList>
            <person name="Varghese N."/>
            <person name="Submissions S."/>
        </authorList>
    </citation>
    <scope>NUCLEOTIDE SEQUENCE [LARGE SCALE GENOMIC DNA]</scope>
    <source>
        <strain evidence="2">DSM 3669</strain>
    </source>
</reference>
<dbReference type="Proteomes" id="UP000199584">
    <property type="component" value="Unassembled WGS sequence"/>
</dbReference>
<dbReference type="OrthoDB" id="2088482at2"/>
<protein>
    <submittedName>
        <fullName evidence="1">Uncharacterized protein</fullName>
    </submittedName>
</protein>
<name>A0A1I6EC72_9FIRM</name>
<dbReference type="RefSeq" id="WP_092486910.1">
    <property type="nucleotide sequence ID" value="NZ_FOYM01000035.1"/>
</dbReference>